<protein>
    <submittedName>
        <fullName evidence="2">Glycosyl hydrolase, family 88</fullName>
    </submittedName>
</protein>
<comment type="caution">
    <text evidence="2">The sequence shown here is derived from an EMBL/GenBank/DDBJ whole genome shotgun (WGS) entry which is preliminary data.</text>
</comment>
<sequence length="126" mass="15427">MYHADDITVSQSFIDLYRKYKKEEILAPTLARTEWIVNHPSNGTFKLEYGDNKTLERWTWCDALFMAPPVYAKLYRETNNRKYLQFMDNEYRATYEYLFDKEENLFYRDWHYFGKKEANGKKVFWG</sequence>
<dbReference type="InterPro" id="IPR052043">
    <property type="entry name" value="PolySaccharide_Degr_Enz"/>
</dbReference>
<dbReference type="PANTHER" id="PTHR33886">
    <property type="entry name" value="UNSATURATED RHAMNOGALACTURONAN HYDROLASE (EUROFUNG)"/>
    <property type="match status" value="1"/>
</dbReference>
<accession>K1TCT0</accession>
<dbReference type="EMBL" id="AJWZ01004834">
    <property type="protein sequence ID" value="EKC64290.1"/>
    <property type="molecule type" value="Genomic_DNA"/>
</dbReference>
<dbReference type="GO" id="GO:0005975">
    <property type="term" value="P:carbohydrate metabolic process"/>
    <property type="evidence" value="ECO:0007669"/>
    <property type="project" value="InterPro"/>
</dbReference>
<reference evidence="2" key="1">
    <citation type="journal article" date="2013" name="Environ. Microbiol.">
        <title>Microbiota from the distal guts of lean and obese adolescents exhibit partial functional redundancy besides clear differences in community structure.</title>
        <authorList>
            <person name="Ferrer M."/>
            <person name="Ruiz A."/>
            <person name="Lanza F."/>
            <person name="Haange S.B."/>
            <person name="Oberbach A."/>
            <person name="Till H."/>
            <person name="Bargiela R."/>
            <person name="Campoy C."/>
            <person name="Segura M.T."/>
            <person name="Richter M."/>
            <person name="von Bergen M."/>
            <person name="Seifert J."/>
            <person name="Suarez A."/>
        </authorList>
    </citation>
    <scope>NUCLEOTIDE SEQUENCE</scope>
</reference>
<dbReference type="InterPro" id="IPR008928">
    <property type="entry name" value="6-hairpin_glycosidase_sf"/>
</dbReference>
<dbReference type="InterPro" id="IPR010905">
    <property type="entry name" value="Glyco_hydro_88"/>
</dbReference>
<organism evidence="2">
    <name type="scientific">human gut metagenome</name>
    <dbReference type="NCBI Taxonomy" id="408170"/>
    <lineage>
        <taxon>unclassified sequences</taxon>
        <taxon>metagenomes</taxon>
        <taxon>organismal metagenomes</taxon>
    </lineage>
</organism>
<keyword evidence="1 2" id="KW-0378">Hydrolase</keyword>
<gene>
    <name evidence="2" type="ORF">OBE_07039</name>
</gene>
<evidence type="ECO:0000313" key="2">
    <source>
        <dbReference type="EMBL" id="EKC64290.1"/>
    </source>
</evidence>
<name>K1TCT0_9ZZZZ</name>
<dbReference type="AlphaFoldDB" id="K1TCT0"/>
<dbReference type="Pfam" id="PF07470">
    <property type="entry name" value="Glyco_hydro_88"/>
    <property type="match status" value="1"/>
</dbReference>
<dbReference type="PANTHER" id="PTHR33886:SF8">
    <property type="entry name" value="UNSATURATED RHAMNOGALACTURONAN HYDROLASE (EUROFUNG)"/>
    <property type="match status" value="1"/>
</dbReference>
<dbReference type="InterPro" id="IPR012341">
    <property type="entry name" value="6hp_glycosidase-like_sf"/>
</dbReference>
<dbReference type="GO" id="GO:0016787">
    <property type="term" value="F:hydrolase activity"/>
    <property type="evidence" value="ECO:0007669"/>
    <property type="project" value="UniProtKB-KW"/>
</dbReference>
<feature type="non-terminal residue" evidence="2">
    <location>
        <position position="126"/>
    </location>
</feature>
<dbReference type="SUPFAM" id="SSF48208">
    <property type="entry name" value="Six-hairpin glycosidases"/>
    <property type="match status" value="1"/>
</dbReference>
<proteinExistence type="predicted"/>
<evidence type="ECO:0000256" key="1">
    <source>
        <dbReference type="ARBA" id="ARBA00022801"/>
    </source>
</evidence>
<dbReference type="Gene3D" id="1.50.10.10">
    <property type="match status" value="1"/>
</dbReference>